<proteinExistence type="predicted"/>
<evidence type="ECO:0000256" key="2">
    <source>
        <dbReference type="ARBA" id="ARBA00022692"/>
    </source>
</evidence>
<evidence type="ECO:0000256" key="3">
    <source>
        <dbReference type="ARBA" id="ARBA00022989"/>
    </source>
</evidence>
<feature type="domain" description="Sugar phosphate transporter" evidence="6">
    <location>
        <begin position="31"/>
        <end position="330"/>
    </location>
</feature>
<accession>A0AAN9II22</accession>
<feature type="transmembrane region" description="Helical" evidence="5">
    <location>
        <begin position="104"/>
        <end position="125"/>
    </location>
</feature>
<dbReference type="Proteomes" id="UP001372338">
    <property type="component" value="Unassembled WGS sequence"/>
</dbReference>
<reference evidence="7 8" key="1">
    <citation type="submission" date="2024-01" db="EMBL/GenBank/DDBJ databases">
        <title>The genomes of 5 underutilized Papilionoideae crops provide insights into root nodulation and disease resistanc.</title>
        <authorList>
            <person name="Yuan L."/>
        </authorList>
    </citation>
    <scope>NUCLEOTIDE SEQUENCE [LARGE SCALE GENOMIC DNA]</scope>
    <source>
        <strain evidence="7">ZHUSHIDOU_FW_LH</strain>
        <tissue evidence="7">Leaf</tissue>
    </source>
</reference>
<evidence type="ECO:0000256" key="5">
    <source>
        <dbReference type="SAM" id="Phobius"/>
    </source>
</evidence>
<evidence type="ECO:0000259" key="6">
    <source>
        <dbReference type="Pfam" id="PF03151"/>
    </source>
</evidence>
<dbReference type="GO" id="GO:0016020">
    <property type="term" value="C:membrane"/>
    <property type="evidence" value="ECO:0007669"/>
    <property type="project" value="UniProtKB-SubCell"/>
</dbReference>
<comment type="caution">
    <text evidence="7">The sequence shown here is derived from an EMBL/GenBank/DDBJ whole genome shotgun (WGS) entry which is preliminary data.</text>
</comment>
<evidence type="ECO:0000313" key="8">
    <source>
        <dbReference type="Proteomes" id="UP001372338"/>
    </source>
</evidence>
<keyword evidence="4 5" id="KW-0472">Membrane</keyword>
<evidence type="ECO:0000256" key="1">
    <source>
        <dbReference type="ARBA" id="ARBA00004141"/>
    </source>
</evidence>
<evidence type="ECO:0000256" key="4">
    <source>
        <dbReference type="ARBA" id="ARBA00023136"/>
    </source>
</evidence>
<dbReference type="InterPro" id="IPR004853">
    <property type="entry name" value="Sugar_P_trans_dom"/>
</dbReference>
<feature type="transmembrane region" description="Helical" evidence="5">
    <location>
        <begin position="252"/>
        <end position="276"/>
    </location>
</feature>
<dbReference type="Pfam" id="PF03151">
    <property type="entry name" value="TPT"/>
    <property type="match status" value="1"/>
</dbReference>
<comment type="subcellular location">
    <subcellularLocation>
        <location evidence="1">Membrane</location>
        <topology evidence="1">Multi-pass membrane protein</topology>
    </subcellularLocation>
</comment>
<dbReference type="AlphaFoldDB" id="A0AAN9II22"/>
<feature type="transmembrane region" description="Helical" evidence="5">
    <location>
        <begin position="219"/>
        <end position="240"/>
    </location>
</feature>
<keyword evidence="3 5" id="KW-1133">Transmembrane helix</keyword>
<feature type="transmembrane region" description="Helical" evidence="5">
    <location>
        <begin position="31"/>
        <end position="48"/>
    </location>
</feature>
<evidence type="ECO:0000313" key="7">
    <source>
        <dbReference type="EMBL" id="KAK7281618.1"/>
    </source>
</evidence>
<organism evidence="7 8">
    <name type="scientific">Crotalaria pallida</name>
    <name type="common">Smooth rattlebox</name>
    <name type="synonym">Crotalaria striata</name>
    <dbReference type="NCBI Taxonomy" id="3830"/>
    <lineage>
        <taxon>Eukaryota</taxon>
        <taxon>Viridiplantae</taxon>
        <taxon>Streptophyta</taxon>
        <taxon>Embryophyta</taxon>
        <taxon>Tracheophyta</taxon>
        <taxon>Spermatophyta</taxon>
        <taxon>Magnoliopsida</taxon>
        <taxon>eudicotyledons</taxon>
        <taxon>Gunneridae</taxon>
        <taxon>Pentapetalae</taxon>
        <taxon>rosids</taxon>
        <taxon>fabids</taxon>
        <taxon>Fabales</taxon>
        <taxon>Fabaceae</taxon>
        <taxon>Papilionoideae</taxon>
        <taxon>50 kb inversion clade</taxon>
        <taxon>genistoids sensu lato</taxon>
        <taxon>core genistoids</taxon>
        <taxon>Crotalarieae</taxon>
        <taxon>Crotalaria</taxon>
    </lineage>
</organism>
<feature type="transmembrane region" description="Helical" evidence="5">
    <location>
        <begin position="60"/>
        <end position="79"/>
    </location>
</feature>
<sequence>MESAKDLKLPLFHLKETVEKQPKGSTMTRKGIYAAISYMASAVLLVMFNKAALSTYKFPFSNVITLCQMVCAFIVLYVMKSLRIISFTTVDESQSHSYNPARFVSLRTFVHNVPLALTYLLYMVVTMEAVRRINIPMYTTLRRTSVAFTMIVEYFVSRKRHTTFVVGSVGIIIVGAFVAGARDLAFDAYGYSIIFLENMCKAIYLACVARVGKSSGLNIFGLIWCNVVVCGPILLLWCILKGDIQITLSFPYLLYPGFQVVILLSCLLTFFMNYIVVLNTVVNSALTQAICSNLKDVFTSGIGWLLFRGLPYDLFNVLGQSLGFLGSCLYAYSKIQGV</sequence>
<dbReference type="PANTHER" id="PTHR11132">
    <property type="entry name" value="SOLUTE CARRIER FAMILY 35"/>
    <property type="match status" value="1"/>
</dbReference>
<dbReference type="EMBL" id="JAYWIO010000002">
    <property type="protein sequence ID" value="KAK7281618.1"/>
    <property type="molecule type" value="Genomic_DNA"/>
</dbReference>
<keyword evidence="2 5" id="KW-0812">Transmembrane</keyword>
<gene>
    <name evidence="7" type="ORF">RIF29_09763</name>
</gene>
<name>A0AAN9II22_CROPI</name>
<dbReference type="InterPro" id="IPR050186">
    <property type="entry name" value="TPT_transporter"/>
</dbReference>
<protein>
    <recommendedName>
        <fullName evidence="6">Sugar phosphate transporter domain-containing protein</fullName>
    </recommendedName>
</protein>
<keyword evidence="8" id="KW-1185">Reference proteome</keyword>
<feature type="transmembrane region" description="Helical" evidence="5">
    <location>
        <begin position="163"/>
        <end position="181"/>
    </location>
</feature>